<dbReference type="NCBIfam" id="NF003802">
    <property type="entry name" value="PRK05388.1"/>
    <property type="match status" value="1"/>
</dbReference>
<keyword evidence="5 10" id="KW-0808">Transferase</keyword>
<feature type="binding site" evidence="10">
    <location>
        <position position="176"/>
    </location>
    <ligand>
        <name>substrate</name>
    </ligand>
</feature>
<feature type="site" description="Involved in the stabilization of negative charge on the oxyanion by the formation of the oxyanion hole" evidence="10">
    <location>
        <position position="114"/>
    </location>
</feature>
<dbReference type="Gene3D" id="3.10.20.340">
    <property type="entry name" value="ArgJ beta chain, C-terminal domain"/>
    <property type="match status" value="1"/>
</dbReference>
<evidence type="ECO:0000256" key="10">
    <source>
        <dbReference type="HAMAP-Rule" id="MF_01106"/>
    </source>
</evidence>
<dbReference type="GO" id="GO:0004358">
    <property type="term" value="F:L-glutamate N-acetyltransferase activity, acting on acetyl-L-ornithine as donor"/>
    <property type="evidence" value="ECO:0007669"/>
    <property type="project" value="UniProtKB-UniRule"/>
</dbReference>
<protein>
    <recommendedName>
        <fullName evidence="10">Arginine biosynthesis bifunctional protein ArgJ</fullName>
    </recommendedName>
    <domain>
        <recommendedName>
            <fullName evidence="10">Glutamate N-acetyltransferase</fullName>
            <ecNumber evidence="10">2.3.1.35</ecNumber>
        </recommendedName>
        <alternativeName>
            <fullName evidence="10">Ornithine acetyltransferase</fullName>
            <shortName evidence="10">OATase</shortName>
        </alternativeName>
        <alternativeName>
            <fullName evidence="10">Ornithine transacetylase</fullName>
        </alternativeName>
    </domain>
    <domain>
        <recommendedName>
            <fullName evidence="10">Amino-acid acetyltransferase</fullName>
            <ecNumber evidence="10">2.3.1.1</ecNumber>
        </recommendedName>
        <alternativeName>
            <fullName evidence="10">N-acetylglutamate synthase</fullName>
            <shortName evidence="10">AGSase</shortName>
        </alternativeName>
    </domain>
    <component>
        <recommendedName>
            <fullName evidence="10">Arginine biosynthesis bifunctional protein ArgJ alpha chain</fullName>
        </recommendedName>
    </component>
    <component>
        <recommendedName>
            <fullName evidence="10">Arginine biosynthesis bifunctional protein ArgJ beta chain</fullName>
        </recommendedName>
    </component>
</protein>
<evidence type="ECO:0000256" key="8">
    <source>
        <dbReference type="ARBA" id="ARBA00023315"/>
    </source>
</evidence>
<sequence>MKKYYEFIPVSGFKAAGVYCGIKKDKSKKDLSVIYSETKAVSAATFTTNKVKAAPVQINMKNINNDNTQAIVVNSGNANACTGEKGFDDALNMISTLADELNLSPDEVLVASTGIIGVPMPMEKIIPGIKEAASTLSPIGFEDASKGILTTDSSTKTVSVEFTIDDKSVVISGMAKGSGMIHPNMATMLGFILTDASITKKMLQKALSDSVSDSFNMISVDGDTSTNDMVIMLANGKSNNKIINMDNGIYNKFKAALDIVNVELAKMIAKDGEGATKLIEVNLSGGKSKEDAKLCAKSIITSNLVKSAFFGSDANWGRVLCSMGYSGGDFIPEDVELFFESKKGKIQLVKNGVGLSLDEKLAKEILLEDYIKIIVDLKNGEYSAKAWGCDLSYDYVKINASYRS</sequence>
<feature type="active site" description="Nucleophile" evidence="10">
    <location>
        <position position="187"/>
    </location>
</feature>
<keyword evidence="3 10" id="KW-0055">Arginine biosynthesis</keyword>
<feature type="site" description="Involved in the stabilization of negative charge on the oxyanion by the formation of the oxyanion hole" evidence="10">
    <location>
        <position position="113"/>
    </location>
</feature>
<keyword evidence="8 10" id="KW-0012">Acyltransferase</keyword>
<evidence type="ECO:0000256" key="3">
    <source>
        <dbReference type="ARBA" id="ARBA00022571"/>
    </source>
</evidence>
<feature type="binding site" evidence="10">
    <location>
        <position position="187"/>
    </location>
    <ligand>
        <name>substrate</name>
    </ligand>
</feature>
<comment type="function">
    <text evidence="10">Catalyzes two activities which are involved in the cyclic version of arginine biosynthesis: the synthesis of N-acetylglutamate from glutamate and acetyl-CoA as the acetyl donor, and of ornithine by transacetylation between N(2)-acetylornithine and glutamate.</text>
</comment>
<dbReference type="PANTHER" id="PTHR23100">
    <property type="entry name" value="ARGININE BIOSYNTHESIS BIFUNCTIONAL PROTEIN ARGJ"/>
    <property type="match status" value="1"/>
</dbReference>
<dbReference type="FunFam" id="3.60.70.12:FF:000001">
    <property type="entry name" value="Arginine biosynthesis bifunctional protein ArgJ, chloroplastic"/>
    <property type="match status" value="1"/>
</dbReference>
<dbReference type="SUPFAM" id="SSF56266">
    <property type="entry name" value="DmpA/ArgJ-like"/>
    <property type="match status" value="1"/>
</dbReference>
<accession>A0A1M6SN37</accession>
<dbReference type="HAMAP" id="MF_01106">
    <property type="entry name" value="ArgJ"/>
    <property type="match status" value="1"/>
</dbReference>
<dbReference type="NCBIfam" id="TIGR00120">
    <property type="entry name" value="ArgJ"/>
    <property type="match status" value="1"/>
</dbReference>
<keyword evidence="12" id="KW-1185">Reference proteome</keyword>
<dbReference type="GO" id="GO:0005737">
    <property type="term" value="C:cytoplasm"/>
    <property type="evidence" value="ECO:0007669"/>
    <property type="project" value="UniProtKB-SubCell"/>
</dbReference>
<dbReference type="GO" id="GO:0004042">
    <property type="term" value="F:L-glutamate N-acetyltransferase activity"/>
    <property type="evidence" value="ECO:0007669"/>
    <property type="project" value="UniProtKB-UniRule"/>
</dbReference>
<evidence type="ECO:0000256" key="7">
    <source>
        <dbReference type="ARBA" id="ARBA00023268"/>
    </source>
</evidence>
<dbReference type="EC" id="2.3.1.35" evidence="10"/>
<dbReference type="FunFam" id="3.10.20.340:FF:000001">
    <property type="entry name" value="Arginine biosynthesis bifunctional protein ArgJ, chloroplastic"/>
    <property type="match status" value="1"/>
</dbReference>
<gene>
    <name evidence="10" type="primary">argJ</name>
    <name evidence="11" type="ORF">SAMN02745912_03370</name>
</gene>
<dbReference type="Gene3D" id="3.60.70.12">
    <property type="entry name" value="L-amino peptidase D-ALA esterase/amidase"/>
    <property type="match status" value="1"/>
</dbReference>
<keyword evidence="10" id="KW-0963">Cytoplasm</keyword>
<feature type="site" description="Cleavage; by autolysis" evidence="10">
    <location>
        <begin position="186"/>
        <end position="187"/>
    </location>
</feature>
<dbReference type="Proteomes" id="UP000184465">
    <property type="component" value="Unassembled WGS sequence"/>
</dbReference>
<organism evidence="11 12">
    <name type="scientific">Paramaledivibacter caminithermalis (strain DSM 15212 / CIP 107654 / DViRD3)</name>
    <name type="common">Clostridium caminithermale</name>
    <dbReference type="NCBI Taxonomy" id="1121301"/>
    <lineage>
        <taxon>Bacteria</taxon>
        <taxon>Bacillati</taxon>
        <taxon>Bacillota</taxon>
        <taxon>Clostridia</taxon>
        <taxon>Peptostreptococcales</taxon>
        <taxon>Caminicellaceae</taxon>
        <taxon>Paramaledivibacter</taxon>
    </lineage>
</organism>
<feature type="binding site" evidence="10">
    <location>
        <position position="150"/>
    </location>
    <ligand>
        <name>substrate</name>
    </ligand>
</feature>
<name>A0A1M6SN37_PARC5</name>
<dbReference type="PANTHER" id="PTHR23100:SF0">
    <property type="entry name" value="ARGININE BIOSYNTHESIS BIFUNCTIONAL PROTEIN ARGJ, MITOCHONDRIAL"/>
    <property type="match status" value="1"/>
</dbReference>
<comment type="catalytic activity">
    <reaction evidence="10">
        <text>L-glutamate + acetyl-CoA = N-acetyl-L-glutamate + CoA + H(+)</text>
        <dbReference type="Rhea" id="RHEA:24292"/>
        <dbReference type="ChEBI" id="CHEBI:15378"/>
        <dbReference type="ChEBI" id="CHEBI:29985"/>
        <dbReference type="ChEBI" id="CHEBI:44337"/>
        <dbReference type="ChEBI" id="CHEBI:57287"/>
        <dbReference type="ChEBI" id="CHEBI:57288"/>
        <dbReference type="EC" id="2.3.1.1"/>
    </reaction>
</comment>
<dbReference type="CDD" id="cd02152">
    <property type="entry name" value="OAT"/>
    <property type="match status" value="1"/>
</dbReference>
<feature type="binding site" evidence="10">
    <location>
        <position position="404"/>
    </location>
    <ligand>
        <name>substrate</name>
    </ligand>
</feature>
<evidence type="ECO:0000256" key="2">
    <source>
        <dbReference type="ARBA" id="ARBA00011475"/>
    </source>
</evidence>
<dbReference type="InterPro" id="IPR002813">
    <property type="entry name" value="Arg_biosynth_ArgJ"/>
</dbReference>
<dbReference type="UniPathway" id="UPA00068">
    <property type="reaction ID" value="UER00106"/>
</dbReference>
<feature type="chain" id="PRO_5023280992" description="Arginine biosynthesis bifunctional protein ArgJ beta chain" evidence="10">
    <location>
        <begin position="187"/>
        <end position="404"/>
    </location>
</feature>
<evidence type="ECO:0000256" key="5">
    <source>
        <dbReference type="ARBA" id="ARBA00022679"/>
    </source>
</evidence>
<evidence type="ECO:0000256" key="4">
    <source>
        <dbReference type="ARBA" id="ARBA00022605"/>
    </source>
</evidence>
<feature type="chain" id="PRO_5023280993" description="Arginine biosynthesis bifunctional protein ArgJ alpha chain" evidence="10">
    <location>
        <begin position="1"/>
        <end position="186"/>
    </location>
</feature>
<dbReference type="GO" id="GO:0006592">
    <property type="term" value="P:ornithine biosynthetic process"/>
    <property type="evidence" value="ECO:0007669"/>
    <property type="project" value="TreeGrafter"/>
</dbReference>
<evidence type="ECO:0000313" key="11">
    <source>
        <dbReference type="EMBL" id="SHK46123.1"/>
    </source>
</evidence>
<comment type="catalytic activity">
    <reaction evidence="9 10">
        <text>N(2)-acetyl-L-ornithine + L-glutamate = N-acetyl-L-glutamate + L-ornithine</text>
        <dbReference type="Rhea" id="RHEA:15349"/>
        <dbReference type="ChEBI" id="CHEBI:29985"/>
        <dbReference type="ChEBI" id="CHEBI:44337"/>
        <dbReference type="ChEBI" id="CHEBI:46911"/>
        <dbReference type="ChEBI" id="CHEBI:57805"/>
        <dbReference type="EC" id="2.3.1.35"/>
    </reaction>
</comment>
<comment type="subunit">
    <text evidence="2 10">Heterotetramer of two alpha and two beta chains.</text>
</comment>
<feature type="binding site" evidence="10">
    <location>
        <position position="273"/>
    </location>
    <ligand>
        <name>substrate</name>
    </ligand>
</feature>
<proteinExistence type="inferred from homology"/>
<evidence type="ECO:0000256" key="1">
    <source>
        <dbReference type="ARBA" id="ARBA00006774"/>
    </source>
</evidence>
<feature type="binding site" evidence="10">
    <location>
        <position position="399"/>
    </location>
    <ligand>
        <name>substrate</name>
    </ligand>
</feature>
<dbReference type="EC" id="2.3.1.1" evidence="10"/>
<dbReference type="GO" id="GO:0006526">
    <property type="term" value="P:L-arginine biosynthetic process"/>
    <property type="evidence" value="ECO:0007669"/>
    <property type="project" value="UniProtKB-UniRule"/>
</dbReference>
<keyword evidence="7 10" id="KW-0511">Multifunctional enzyme</keyword>
<dbReference type="OrthoDB" id="9804242at2"/>
<dbReference type="InterPro" id="IPR016117">
    <property type="entry name" value="ArgJ-like_dom_sf"/>
</dbReference>
<dbReference type="InterPro" id="IPR042195">
    <property type="entry name" value="ArgJ_beta_C"/>
</dbReference>
<comment type="pathway">
    <text evidence="10">Amino-acid biosynthesis; L-arginine biosynthesis; N(2)-acetyl-L-ornithine from L-glutamate: step 1/4.</text>
</comment>
<comment type="similarity">
    <text evidence="1 10">Belongs to the ArgJ family.</text>
</comment>
<dbReference type="RefSeq" id="WP_073152748.1">
    <property type="nucleotide sequence ID" value="NZ_FRAG01000065.1"/>
</dbReference>
<reference evidence="11 12" key="1">
    <citation type="submission" date="2016-11" db="EMBL/GenBank/DDBJ databases">
        <authorList>
            <person name="Jaros S."/>
            <person name="Januszkiewicz K."/>
            <person name="Wedrychowicz H."/>
        </authorList>
    </citation>
    <scope>NUCLEOTIDE SEQUENCE [LARGE SCALE GENOMIC DNA]</scope>
    <source>
        <strain evidence="11 12">DSM 15212</strain>
    </source>
</reference>
<evidence type="ECO:0000313" key="12">
    <source>
        <dbReference type="Proteomes" id="UP000184465"/>
    </source>
</evidence>
<comment type="pathway">
    <text evidence="10">Amino-acid biosynthesis; L-arginine biosynthesis; L-ornithine and N-acetyl-L-glutamate from L-glutamate and N(2)-acetyl-L-ornithine (cyclic): step 1/1.</text>
</comment>
<dbReference type="AlphaFoldDB" id="A0A1M6SN37"/>
<comment type="subcellular location">
    <subcellularLocation>
        <location evidence="10">Cytoplasm</location>
    </subcellularLocation>
</comment>
<evidence type="ECO:0000256" key="9">
    <source>
        <dbReference type="ARBA" id="ARBA00049439"/>
    </source>
</evidence>
<dbReference type="STRING" id="1121301.SAMN02745912_03370"/>
<dbReference type="Pfam" id="PF01960">
    <property type="entry name" value="ArgJ"/>
    <property type="match status" value="1"/>
</dbReference>
<keyword evidence="4 10" id="KW-0028">Amino-acid biosynthesis</keyword>
<keyword evidence="6 10" id="KW-0068">Autocatalytic cleavage</keyword>
<evidence type="ECO:0000256" key="6">
    <source>
        <dbReference type="ARBA" id="ARBA00022813"/>
    </source>
</evidence>
<dbReference type="EMBL" id="FRAG01000065">
    <property type="protein sequence ID" value="SHK46123.1"/>
    <property type="molecule type" value="Genomic_DNA"/>
</dbReference>